<dbReference type="VEuPathDB" id="FungiDB:P170DRAFT_64866"/>
<comment type="caution">
    <text evidence="1">The sequence shown here is derived from an EMBL/GenBank/DDBJ whole genome shotgun (WGS) entry which is preliminary data.</text>
</comment>
<organism evidence="1 2">
    <name type="scientific">Aspergillus steynii IBT 23096</name>
    <dbReference type="NCBI Taxonomy" id="1392250"/>
    <lineage>
        <taxon>Eukaryota</taxon>
        <taxon>Fungi</taxon>
        <taxon>Dikarya</taxon>
        <taxon>Ascomycota</taxon>
        <taxon>Pezizomycotina</taxon>
        <taxon>Eurotiomycetes</taxon>
        <taxon>Eurotiomycetidae</taxon>
        <taxon>Eurotiales</taxon>
        <taxon>Aspergillaceae</taxon>
        <taxon>Aspergillus</taxon>
        <taxon>Aspergillus subgen. Circumdati</taxon>
    </lineage>
</organism>
<dbReference type="OrthoDB" id="4379079at2759"/>
<dbReference type="RefSeq" id="XP_024699217.1">
    <property type="nucleotide sequence ID" value="XM_024855317.1"/>
</dbReference>
<sequence length="186" mass="21780">MLEQTPPDLPLPKDSPVRILVQTMTHLVPRDQGMDNNIWGDKVTSMLHRISRYHWRVPYWPFDNRFYSYGDEFGYSHRLCFFLVDHGTTENDDEVPILCYEWTGEDFKFTPELLASKEVQDKLKEYPFTPATHEPDTYEPFSRLSVSNPVGLCSRLSHFLFSSENSYIYLYTAAAASTNRVIQLQR</sequence>
<protein>
    <submittedName>
        <fullName evidence="1">Uncharacterized protein</fullName>
    </submittedName>
</protein>
<evidence type="ECO:0000313" key="2">
    <source>
        <dbReference type="Proteomes" id="UP000234275"/>
    </source>
</evidence>
<reference evidence="1 2" key="1">
    <citation type="submission" date="2016-12" db="EMBL/GenBank/DDBJ databases">
        <title>The genomes of Aspergillus section Nigri reveals drivers in fungal speciation.</title>
        <authorList>
            <consortium name="DOE Joint Genome Institute"/>
            <person name="Vesth T.C."/>
            <person name="Nybo J."/>
            <person name="Theobald S."/>
            <person name="Brandl J."/>
            <person name="Frisvad J.C."/>
            <person name="Nielsen K.F."/>
            <person name="Lyhne E.K."/>
            <person name="Kogle M.E."/>
            <person name="Kuo A."/>
            <person name="Riley R."/>
            <person name="Clum A."/>
            <person name="Nolan M."/>
            <person name="Lipzen A."/>
            <person name="Salamov A."/>
            <person name="Henrissat B."/>
            <person name="Wiebenga A."/>
            <person name="De Vries R.P."/>
            <person name="Grigoriev I.V."/>
            <person name="Mortensen U.H."/>
            <person name="Andersen M.R."/>
            <person name="Baker S.E."/>
        </authorList>
    </citation>
    <scope>NUCLEOTIDE SEQUENCE [LARGE SCALE GENOMIC DNA]</scope>
    <source>
        <strain evidence="1 2">IBT 23096</strain>
    </source>
</reference>
<dbReference type="AlphaFoldDB" id="A0A2I2FTE7"/>
<proteinExistence type="predicted"/>
<dbReference type="Proteomes" id="UP000234275">
    <property type="component" value="Unassembled WGS sequence"/>
</dbReference>
<dbReference type="GeneID" id="36563023"/>
<evidence type="ECO:0000313" key="1">
    <source>
        <dbReference type="EMBL" id="PLB43915.1"/>
    </source>
</evidence>
<dbReference type="EMBL" id="MSFO01000010">
    <property type="protein sequence ID" value="PLB43915.1"/>
    <property type="molecule type" value="Genomic_DNA"/>
</dbReference>
<gene>
    <name evidence="1" type="ORF">P170DRAFT_64866</name>
</gene>
<keyword evidence="2" id="KW-1185">Reference proteome</keyword>
<name>A0A2I2FTE7_9EURO</name>
<accession>A0A2I2FTE7</accession>